<dbReference type="SMART" id="SM00849">
    <property type="entry name" value="Lactamase_B"/>
    <property type="match status" value="1"/>
</dbReference>
<dbReference type="Pfam" id="PF00753">
    <property type="entry name" value="Lactamase_B"/>
    <property type="match status" value="1"/>
</dbReference>
<dbReference type="InterPro" id="IPR036866">
    <property type="entry name" value="RibonucZ/Hydroxyglut_hydro"/>
</dbReference>
<dbReference type="InterPro" id="IPR001279">
    <property type="entry name" value="Metallo-B-lactamas"/>
</dbReference>
<name>A0A644VWA4_9ZZZZ</name>
<dbReference type="PANTHER" id="PTHR42951">
    <property type="entry name" value="METALLO-BETA-LACTAMASE DOMAIN-CONTAINING"/>
    <property type="match status" value="1"/>
</dbReference>
<evidence type="ECO:0000259" key="1">
    <source>
        <dbReference type="SMART" id="SM00849"/>
    </source>
</evidence>
<dbReference type="InterPro" id="IPR050855">
    <property type="entry name" value="NDM-1-like"/>
</dbReference>
<dbReference type="CDD" id="cd07743">
    <property type="entry name" value="metallo-hydrolase-like_MBL-fold"/>
    <property type="match status" value="1"/>
</dbReference>
<proteinExistence type="predicted"/>
<accession>A0A644VWA4</accession>
<dbReference type="EMBL" id="VSSQ01000476">
    <property type="protein sequence ID" value="MPL95648.1"/>
    <property type="molecule type" value="Genomic_DNA"/>
</dbReference>
<dbReference type="Gene3D" id="3.60.15.10">
    <property type="entry name" value="Ribonuclease Z/Hydroxyacylglutathione hydrolase-like"/>
    <property type="match status" value="1"/>
</dbReference>
<dbReference type="PANTHER" id="PTHR42951:SF14">
    <property type="entry name" value="METALLO-BETA-LACTAMASE SUPERFAMILY PROTEIN"/>
    <property type="match status" value="1"/>
</dbReference>
<comment type="caution">
    <text evidence="2">The sequence shown here is derived from an EMBL/GenBank/DDBJ whole genome shotgun (WGS) entry which is preliminary data.</text>
</comment>
<organism evidence="2">
    <name type="scientific">bioreactor metagenome</name>
    <dbReference type="NCBI Taxonomy" id="1076179"/>
    <lineage>
        <taxon>unclassified sequences</taxon>
        <taxon>metagenomes</taxon>
        <taxon>ecological metagenomes</taxon>
    </lineage>
</organism>
<feature type="domain" description="Metallo-beta-lactamase" evidence="1">
    <location>
        <begin position="101"/>
        <end position="289"/>
    </location>
</feature>
<gene>
    <name evidence="2" type="ORF">SDC9_41820</name>
</gene>
<protein>
    <recommendedName>
        <fullName evidence="1">Metallo-beta-lactamase domain-containing protein</fullName>
    </recommendedName>
</protein>
<dbReference type="AlphaFoldDB" id="A0A644VWA4"/>
<dbReference type="SUPFAM" id="SSF56281">
    <property type="entry name" value="Metallo-hydrolase/oxidoreductase"/>
    <property type="match status" value="1"/>
</dbReference>
<reference evidence="2" key="1">
    <citation type="submission" date="2019-08" db="EMBL/GenBank/DDBJ databases">
        <authorList>
            <person name="Kucharzyk K."/>
            <person name="Murdoch R.W."/>
            <person name="Higgins S."/>
            <person name="Loffler F."/>
        </authorList>
    </citation>
    <scope>NUCLEOTIDE SEQUENCE</scope>
</reference>
<evidence type="ECO:0000313" key="2">
    <source>
        <dbReference type="EMBL" id="MPL95648.1"/>
    </source>
</evidence>
<sequence length="379" mass="41549">MIQIGHQVVESIGRIIPGSAFGGFQFMRCLFHDTSPLLQDKEFLKLVRTKYEKIIAHGPDCARGIANIFCLIHNNGRNQKKGDGLVETVKLGIATEYIPGRVNVGLYVSDNGARLIDSGLDDEAGRKIARMLEERKIPLQRIVTTHSNADHCGGNAFLRKRTGCSVAATKLESVVIENPFLEPLVLWSAFPFGELENKFLQAKPSEVDLIIENSGIVDESGLEAVPLPGHFLDMIGVRTPDDVLFVADSVFSEELIEKYAVMFVLDVGAALETLDRLIRAEAAWFVPSHAPASENIVPLAEANRKGLLRVSEAVLESCGEPASREKILQGIAGRFSLSMSVSEYVLNSAAVGAHLSWLRKRGQVAPVVEKGVLLWRKTR</sequence>